<evidence type="ECO:0000256" key="1">
    <source>
        <dbReference type="ARBA" id="ARBA00005201"/>
    </source>
</evidence>
<dbReference type="GO" id="GO:0009231">
    <property type="term" value="P:riboflavin biosynthetic process"/>
    <property type="evidence" value="ECO:0007669"/>
    <property type="project" value="InterPro"/>
</dbReference>
<protein>
    <recommendedName>
        <fullName evidence="2">riboflavin kinase</fullName>
        <ecNumber evidence="2">2.7.1.26</ecNumber>
    </recommendedName>
</protein>
<keyword evidence="7" id="KW-0067">ATP-binding</keyword>
<dbReference type="InterPro" id="IPR023214">
    <property type="entry name" value="HAD_sf"/>
</dbReference>
<dbReference type="PANTHER" id="PTHR22749">
    <property type="entry name" value="RIBOFLAVIN KINASE/FMN ADENYLYLTRANSFERASE"/>
    <property type="match status" value="1"/>
</dbReference>
<feature type="compositionally biased region" description="Polar residues" evidence="8">
    <location>
        <begin position="280"/>
        <end position="297"/>
    </location>
</feature>
<feature type="domain" description="Riboflavin kinase" evidence="9">
    <location>
        <begin position="162"/>
        <end position="264"/>
    </location>
</feature>
<dbReference type="Gene3D" id="3.40.50.1000">
    <property type="entry name" value="HAD superfamily/HAD-like"/>
    <property type="match status" value="1"/>
</dbReference>
<dbReference type="UniPathway" id="UPA00276">
    <property type="reaction ID" value="UER00406"/>
</dbReference>
<evidence type="ECO:0000256" key="2">
    <source>
        <dbReference type="ARBA" id="ARBA00012105"/>
    </source>
</evidence>
<dbReference type="SMART" id="SM00904">
    <property type="entry name" value="Flavokinase"/>
    <property type="match status" value="1"/>
</dbReference>
<feature type="region of interest" description="Disordered" evidence="8">
    <location>
        <begin position="278"/>
        <end position="297"/>
    </location>
</feature>
<keyword evidence="6" id="KW-0547">Nucleotide-binding</keyword>
<dbReference type="InterPro" id="IPR023468">
    <property type="entry name" value="Riboflavin_kinase"/>
</dbReference>
<evidence type="ECO:0000256" key="5">
    <source>
        <dbReference type="ARBA" id="ARBA00022679"/>
    </source>
</evidence>
<dbReference type="EC" id="2.7.1.26" evidence="2"/>
<gene>
    <name evidence="10" type="ORF">NCGR_LOCUS5543</name>
</gene>
<evidence type="ECO:0000256" key="6">
    <source>
        <dbReference type="ARBA" id="ARBA00022741"/>
    </source>
</evidence>
<reference evidence="10" key="1">
    <citation type="submission" date="2020-10" db="EMBL/GenBank/DDBJ databases">
        <authorList>
            <person name="Han B."/>
            <person name="Lu T."/>
            <person name="Zhao Q."/>
            <person name="Huang X."/>
            <person name="Zhao Y."/>
        </authorList>
    </citation>
    <scope>NUCLEOTIDE SEQUENCE</scope>
</reference>
<dbReference type="Gene3D" id="2.40.30.30">
    <property type="entry name" value="Riboflavin kinase-like"/>
    <property type="match status" value="1"/>
</dbReference>
<dbReference type="InterPro" id="IPR015865">
    <property type="entry name" value="Riboflavin_kinase_bac/euk"/>
</dbReference>
<proteinExistence type="predicted"/>
<accession>A0A811MNX1</accession>
<keyword evidence="3" id="KW-0285">Flavoprotein</keyword>
<dbReference type="AlphaFoldDB" id="A0A811MNX1"/>
<keyword evidence="4" id="KW-0288">FMN</keyword>
<evidence type="ECO:0000256" key="7">
    <source>
        <dbReference type="ARBA" id="ARBA00022840"/>
    </source>
</evidence>
<dbReference type="InterPro" id="IPR023465">
    <property type="entry name" value="Riboflavin_kinase_dom_sf"/>
</dbReference>
<name>A0A811MNX1_9POAL</name>
<dbReference type="GO" id="GO:0009398">
    <property type="term" value="P:FMN biosynthetic process"/>
    <property type="evidence" value="ECO:0007669"/>
    <property type="project" value="UniProtKB-UniPathway"/>
</dbReference>
<evidence type="ECO:0000313" key="11">
    <source>
        <dbReference type="Proteomes" id="UP000604825"/>
    </source>
</evidence>
<dbReference type="GO" id="GO:0008531">
    <property type="term" value="F:riboflavin kinase activity"/>
    <property type="evidence" value="ECO:0007669"/>
    <property type="project" value="UniProtKB-EC"/>
</dbReference>
<comment type="pathway">
    <text evidence="1">Cofactor biosynthesis; FMN biosynthesis; FMN from riboflavin (ATP route): step 1/1.</text>
</comment>
<evidence type="ECO:0000259" key="9">
    <source>
        <dbReference type="SMART" id="SM00904"/>
    </source>
</evidence>
<dbReference type="InterPro" id="IPR036412">
    <property type="entry name" value="HAD-like_sf"/>
</dbReference>
<dbReference type="InterPro" id="IPR006439">
    <property type="entry name" value="HAD-SF_hydro_IA"/>
</dbReference>
<keyword evidence="5" id="KW-0808">Transferase</keyword>
<evidence type="ECO:0000256" key="3">
    <source>
        <dbReference type="ARBA" id="ARBA00022630"/>
    </source>
</evidence>
<dbReference type="GO" id="GO:0005524">
    <property type="term" value="F:ATP binding"/>
    <property type="evidence" value="ECO:0007669"/>
    <property type="project" value="UniProtKB-KW"/>
</dbReference>
<evidence type="ECO:0000256" key="8">
    <source>
        <dbReference type="SAM" id="MobiDB-lite"/>
    </source>
</evidence>
<dbReference type="OrthoDB" id="764752at2759"/>
<evidence type="ECO:0000256" key="4">
    <source>
        <dbReference type="ARBA" id="ARBA00022643"/>
    </source>
</evidence>
<dbReference type="SUPFAM" id="SSF82114">
    <property type="entry name" value="Riboflavin kinase-like"/>
    <property type="match status" value="1"/>
</dbReference>
<keyword evidence="11" id="KW-1185">Reference proteome</keyword>
<dbReference type="NCBIfam" id="TIGR01509">
    <property type="entry name" value="HAD-SF-IA-v3"/>
    <property type="match status" value="1"/>
</dbReference>
<dbReference type="Proteomes" id="UP000604825">
    <property type="component" value="Unassembled WGS sequence"/>
</dbReference>
<dbReference type="Pfam" id="PF01687">
    <property type="entry name" value="Flavokinase"/>
    <property type="match status" value="1"/>
</dbReference>
<comment type="caution">
    <text evidence="10">The sequence shown here is derived from an EMBL/GenBank/DDBJ whole genome shotgun (WGS) entry which is preliminary data.</text>
</comment>
<dbReference type="EMBL" id="CAJGYO010000002">
    <property type="protein sequence ID" value="CAD6209336.1"/>
    <property type="molecule type" value="Genomic_DNA"/>
</dbReference>
<dbReference type="SUPFAM" id="SSF56784">
    <property type="entry name" value="HAD-like"/>
    <property type="match status" value="1"/>
</dbReference>
<dbReference type="PANTHER" id="PTHR22749:SF6">
    <property type="entry name" value="RIBOFLAVIN KINASE"/>
    <property type="match status" value="1"/>
</dbReference>
<sequence>MEIRAMDLDLLCCAIGGEVAVDAQMKSESSELKSSSRSRSRWCNIKPLPGANRLIKHLRRWKESFSAIVGGDEVEKGKSSPDIFLEAAKRMNVTPSNCLVIEDSLPGVAAGKAAGMHVIAVPSVPKKTAEFSSADEVIDSLLDVRPEKWGLPPFNDWIEGTLPIEPWFISGPVIKGFGRGSKVLGIPTANLPAENFADVVSEHTSRVYFGWAGLSARGIYKMVMSIGWNPYFDNTEKTVANFPSIECLIERIHEDEKIAEKALDLPIYARYKDSPYLRNPLQQESTSDGSQAEQNSK</sequence>
<evidence type="ECO:0000313" key="10">
    <source>
        <dbReference type="EMBL" id="CAD6209336.1"/>
    </source>
</evidence>
<dbReference type="Pfam" id="PF00702">
    <property type="entry name" value="Hydrolase"/>
    <property type="match status" value="1"/>
</dbReference>
<organism evidence="10 11">
    <name type="scientific">Miscanthus lutarioriparius</name>
    <dbReference type="NCBI Taxonomy" id="422564"/>
    <lineage>
        <taxon>Eukaryota</taxon>
        <taxon>Viridiplantae</taxon>
        <taxon>Streptophyta</taxon>
        <taxon>Embryophyta</taxon>
        <taxon>Tracheophyta</taxon>
        <taxon>Spermatophyta</taxon>
        <taxon>Magnoliopsida</taxon>
        <taxon>Liliopsida</taxon>
        <taxon>Poales</taxon>
        <taxon>Poaceae</taxon>
        <taxon>PACMAD clade</taxon>
        <taxon>Panicoideae</taxon>
        <taxon>Andropogonodae</taxon>
        <taxon>Andropogoneae</taxon>
        <taxon>Saccharinae</taxon>
        <taxon>Miscanthus</taxon>
    </lineage>
</organism>